<name>A0A803KT43_CHEQI</name>
<accession>A0A803KT43</accession>
<proteinExistence type="predicted"/>
<protein>
    <submittedName>
        <fullName evidence="1">Uncharacterized protein</fullName>
    </submittedName>
</protein>
<sequence>MGIVKSCFSFVVGTVCGVYIAQNYKVPDVQKLASTALFMGRLIEQNYRFNMIFVGSCSIVYAKLGDLAEFLRSCYDANNEWQSGAEIVDAFFVTILRICLLGLIHGLDDVYN</sequence>
<dbReference type="EnsemblPlants" id="AUR62002201-RA">
    <property type="protein sequence ID" value="AUR62002201-RA:cds"/>
    <property type="gene ID" value="AUR62002201"/>
</dbReference>
<dbReference type="PANTHER" id="PTHR33528">
    <property type="entry name" value="OS07G0239500 PROTEIN"/>
    <property type="match status" value="1"/>
</dbReference>
<dbReference type="Pfam" id="PF15054">
    <property type="entry name" value="DUF4535"/>
    <property type="match status" value="1"/>
</dbReference>
<dbReference type="Gramene" id="AUR62002201-RA">
    <property type="protein sequence ID" value="AUR62002201-RA:cds"/>
    <property type="gene ID" value="AUR62002201"/>
</dbReference>
<keyword evidence="2" id="KW-1185">Reference proteome</keyword>
<reference evidence="1" key="1">
    <citation type="journal article" date="2017" name="Nature">
        <title>The genome of Chenopodium quinoa.</title>
        <authorList>
            <person name="Jarvis D.E."/>
            <person name="Ho Y.S."/>
            <person name="Lightfoot D.J."/>
            <person name="Schmoeckel S.M."/>
            <person name="Li B."/>
            <person name="Borm T.J.A."/>
            <person name="Ohyanagi H."/>
            <person name="Mineta K."/>
            <person name="Michell C.T."/>
            <person name="Saber N."/>
            <person name="Kharbatia N.M."/>
            <person name="Rupper R.R."/>
            <person name="Sharp A.R."/>
            <person name="Dally N."/>
            <person name="Boughton B.A."/>
            <person name="Woo Y.H."/>
            <person name="Gao G."/>
            <person name="Schijlen E.G.W.M."/>
            <person name="Guo X."/>
            <person name="Momin A.A."/>
            <person name="Negrao S."/>
            <person name="Al-Babili S."/>
            <person name="Gehring C."/>
            <person name="Roessner U."/>
            <person name="Jung C."/>
            <person name="Murphy K."/>
            <person name="Arold S.T."/>
            <person name="Gojobori T."/>
            <person name="van der Linden C.G."/>
            <person name="van Loo E.N."/>
            <person name="Jellen E.N."/>
            <person name="Maughan P.J."/>
            <person name="Tester M."/>
        </authorList>
    </citation>
    <scope>NUCLEOTIDE SEQUENCE [LARGE SCALE GENOMIC DNA]</scope>
    <source>
        <strain evidence="1">cv. PI 614886</strain>
    </source>
</reference>
<evidence type="ECO:0000313" key="1">
    <source>
        <dbReference type="EnsemblPlants" id="AUR62002201-RA:cds"/>
    </source>
</evidence>
<dbReference type="AlphaFoldDB" id="A0A803KT43"/>
<reference evidence="1" key="2">
    <citation type="submission" date="2021-03" db="UniProtKB">
        <authorList>
            <consortium name="EnsemblPlants"/>
        </authorList>
    </citation>
    <scope>IDENTIFICATION</scope>
</reference>
<organism evidence="1 2">
    <name type="scientific">Chenopodium quinoa</name>
    <name type="common">Quinoa</name>
    <dbReference type="NCBI Taxonomy" id="63459"/>
    <lineage>
        <taxon>Eukaryota</taxon>
        <taxon>Viridiplantae</taxon>
        <taxon>Streptophyta</taxon>
        <taxon>Embryophyta</taxon>
        <taxon>Tracheophyta</taxon>
        <taxon>Spermatophyta</taxon>
        <taxon>Magnoliopsida</taxon>
        <taxon>eudicotyledons</taxon>
        <taxon>Gunneridae</taxon>
        <taxon>Pentapetalae</taxon>
        <taxon>Caryophyllales</taxon>
        <taxon>Chenopodiaceae</taxon>
        <taxon>Chenopodioideae</taxon>
        <taxon>Atripliceae</taxon>
        <taxon>Chenopodium</taxon>
    </lineage>
</organism>
<dbReference type="InterPro" id="IPR027854">
    <property type="entry name" value="STMP1"/>
</dbReference>
<dbReference type="PANTHER" id="PTHR33528:SF17">
    <property type="entry name" value="TRANSMEMBRANE PROTEIN"/>
    <property type="match status" value="1"/>
</dbReference>
<dbReference type="Proteomes" id="UP000596660">
    <property type="component" value="Unplaced"/>
</dbReference>
<evidence type="ECO:0000313" key="2">
    <source>
        <dbReference type="Proteomes" id="UP000596660"/>
    </source>
</evidence>